<feature type="non-terminal residue" evidence="1">
    <location>
        <position position="1"/>
    </location>
</feature>
<protein>
    <submittedName>
        <fullName evidence="1">Uncharacterized protein</fullName>
    </submittedName>
</protein>
<dbReference type="EMBL" id="ML209983">
    <property type="protein sequence ID" value="TFK57841.1"/>
    <property type="molecule type" value="Genomic_DNA"/>
</dbReference>
<organism evidence="1 2">
    <name type="scientific">Pluteus cervinus</name>
    <dbReference type="NCBI Taxonomy" id="181527"/>
    <lineage>
        <taxon>Eukaryota</taxon>
        <taxon>Fungi</taxon>
        <taxon>Dikarya</taxon>
        <taxon>Basidiomycota</taxon>
        <taxon>Agaricomycotina</taxon>
        <taxon>Agaricomycetes</taxon>
        <taxon>Agaricomycetidae</taxon>
        <taxon>Agaricales</taxon>
        <taxon>Pluteineae</taxon>
        <taxon>Pluteaceae</taxon>
        <taxon>Pluteus</taxon>
    </lineage>
</organism>
<gene>
    <name evidence="1" type="ORF">BDN72DRAFT_736762</name>
</gene>
<evidence type="ECO:0000313" key="1">
    <source>
        <dbReference type="EMBL" id="TFK57841.1"/>
    </source>
</evidence>
<keyword evidence="2" id="KW-1185">Reference proteome</keyword>
<name>A0ACD2ZWX0_9AGAR</name>
<dbReference type="Proteomes" id="UP000308600">
    <property type="component" value="Unassembled WGS sequence"/>
</dbReference>
<sequence>RTLIDIIRSCALTIAACVYRAIHPNIPDPKAGFWKVRLERLKVTVYALIAPEMVIFWAIRQWVGARLIMNNVNDAWTTTHGHFTQMGGFCREDNKHVIFTPELIELVQHDRVNLKGLRLKKEDINDRSKGDFLSKGFITLQTTW</sequence>
<feature type="non-terminal residue" evidence="1">
    <location>
        <position position="144"/>
    </location>
</feature>
<evidence type="ECO:0000313" key="2">
    <source>
        <dbReference type="Proteomes" id="UP000308600"/>
    </source>
</evidence>
<proteinExistence type="predicted"/>
<accession>A0ACD2ZWX0</accession>
<reference evidence="1 2" key="1">
    <citation type="journal article" date="2019" name="Nat. Ecol. Evol.">
        <title>Megaphylogeny resolves global patterns of mushroom evolution.</title>
        <authorList>
            <person name="Varga T."/>
            <person name="Krizsan K."/>
            <person name="Foldi C."/>
            <person name="Dima B."/>
            <person name="Sanchez-Garcia M."/>
            <person name="Sanchez-Ramirez S."/>
            <person name="Szollosi G.J."/>
            <person name="Szarkandi J.G."/>
            <person name="Papp V."/>
            <person name="Albert L."/>
            <person name="Andreopoulos W."/>
            <person name="Angelini C."/>
            <person name="Antonin V."/>
            <person name="Barry K.W."/>
            <person name="Bougher N.L."/>
            <person name="Buchanan P."/>
            <person name="Buyck B."/>
            <person name="Bense V."/>
            <person name="Catcheside P."/>
            <person name="Chovatia M."/>
            <person name="Cooper J."/>
            <person name="Damon W."/>
            <person name="Desjardin D."/>
            <person name="Finy P."/>
            <person name="Geml J."/>
            <person name="Haridas S."/>
            <person name="Hughes K."/>
            <person name="Justo A."/>
            <person name="Karasinski D."/>
            <person name="Kautmanova I."/>
            <person name="Kiss B."/>
            <person name="Kocsube S."/>
            <person name="Kotiranta H."/>
            <person name="LaButti K.M."/>
            <person name="Lechner B.E."/>
            <person name="Liimatainen K."/>
            <person name="Lipzen A."/>
            <person name="Lukacs Z."/>
            <person name="Mihaltcheva S."/>
            <person name="Morgado L.N."/>
            <person name="Niskanen T."/>
            <person name="Noordeloos M.E."/>
            <person name="Ohm R.A."/>
            <person name="Ortiz-Santana B."/>
            <person name="Ovrebo C."/>
            <person name="Racz N."/>
            <person name="Riley R."/>
            <person name="Savchenko A."/>
            <person name="Shiryaev A."/>
            <person name="Soop K."/>
            <person name="Spirin V."/>
            <person name="Szebenyi C."/>
            <person name="Tomsovsky M."/>
            <person name="Tulloss R.E."/>
            <person name="Uehling J."/>
            <person name="Grigoriev I.V."/>
            <person name="Vagvolgyi C."/>
            <person name="Papp T."/>
            <person name="Martin F.M."/>
            <person name="Miettinen O."/>
            <person name="Hibbett D.S."/>
            <person name="Nagy L.G."/>
        </authorList>
    </citation>
    <scope>NUCLEOTIDE SEQUENCE [LARGE SCALE GENOMIC DNA]</scope>
    <source>
        <strain evidence="1 2">NL-1719</strain>
    </source>
</reference>